<evidence type="ECO:0000256" key="2">
    <source>
        <dbReference type="SAM" id="Coils"/>
    </source>
</evidence>
<dbReference type="PRINTS" id="PR00040">
    <property type="entry name" value="HTHMERR"/>
</dbReference>
<organism evidence="4 5">
    <name type="scientific">Simplicispira hankyongi</name>
    <dbReference type="NCBI Taxonomy" id="2315688"/>
    <lineage>
        <taxon>Bacteria</taxon>
        <taxon>Pseudomonadati</taxon>
        <taxon>Pseudomonadota</taxon>
        <taxon>Betaproteobacteria</taxon>
        <taxon>Burkholderiales</taxon>
        <taxon>Comamonadaceae</taxon>
        <taxon>Simplicispira</taxon>
    </lineage>
</organism>
<protein>
    <submittedName>
        <fullName evidence="4">MerR family transcriptional regulator</fullName>
    </submittedName>
</protein>
<comment type="caution">
    <text evidence="4">The sequence shown here is derived from an EMBL/GenBank/DDBJ whole genome shotgun (WGS) entry which is preliminary data.</text>
</comment>
<dbReference type="InterPro" id="IPR047057">
    <property type="entry name" value="MerR_fam"/>
</dbReference>
<keyword evidence="2" id="KW-0175">Coiled coil</keyword>
<dbReference type="PANTHER" id="PTHR30204">
    <property type="entry name" value="REDOX-CYCLING DRUG-SENSING TRANSCRIPTIONAL ACTIVATOR SOXR"/>
    <property type="match status" value="1"/>
</dbReference>
<dbReference type="GO" id="GO:0003677">
    <property type="term" value="F:DNA binding"/>
    <property type="evidence" value="ECO:0007669"/>
    <property type="project" value="UniProtKB-KW"/>
</dbReference>
<feature type="coiled-coil region" evidence="2">
    <location>
        <begin position="77"/>
        <end position="104"/>
    </location>
</feature>
<accession>A0A398CBR3</accession>
<dbReference type="GO" id="GO:0003700">
    <property type="term" value="F:DNA-binding transcription factor activity"/>
    <property type="evidence" value="ECO:0007669"/>
    <property type="project" value="InterPro"/>
</dbReference>
<name>A0A398CBR3_9BURK</name>
<keyword evidence="1" id="KW-0238">DNA-binding</keyword>
<dbReference type="PROSITE" id="PS50937">
    <property type="entry name" value="HTH_MERR_2"/>
    <property type="match status" value="1"/>
</dbReference>
<evidence type="ECO:0000313" key="4">
    <source>
        <dbReference type="EMBL" id="RID99171.1"/>
    </source>
</evidence>
<evidence type="ECO:0000256" key="1">
    <source>
        <dbReference type="ARBA" id="ARBA00023125"/>
    </source>
</evidence>
<dbReference type="Proteomes" id="UP000266302">
    <property type="component" value="Unassembled WGS sequence"/>
</dbReference>
<proteinExistence type="predicted"/>
<dbReference type="InterPro" id="IPR009061">
    <property type="entry name" value="DNA-bd_dom_put_sf"/>
</dbReference>
<dbReference type="SMART" id="SM00422">
    <property type="entry name" value="HTH_MERR"/>
    <property type="match status" value="1"/>
</dbReference>
<dbReference type="OrthoDB" id="9808480at2"/>
<dbReference type="PROSITE" id="PS00552">
    <property type="entry name" value="HTH_MERR_1"/>
    <property type="match status" value="1"/>
</dbReference>
<sequence length="355" mass="39486">MQLKIGELAKRAGLSVRALHHYDAIQLLSPSVRTPAGARLYGQADLVRLHRIQSLKQMGYALPQIHQALNDVHLEPVDLLLRQAKALEAQAEQAHALAQRLKQVANTIQQDGEAQGTDWLDVLEMMTLYARHLTKEEISAMQKPDQKAARQRTVQWETLVGEVEMAMHQAIAPNSPHAQALAWRWVRLVIAMTDNDAALAGKLKSLQEHEARAQEILGIDTAMLQWIGLAIAHARLALFAKHLSARQWAEVRRRQLATSAHMDAWPSLVAQVRAQLAAGVSCEAEPMQRLARRWNQLFQESYCGQDAALEASVRQAFAAELDLSLGVGVDQALMDYIHAAIRVAGKKDQPVKDIQ</sequence>
<dbReference type="AlphaFoldDB" id="A0A398CBR3"/>
<reference evidence="4 5" key="1">
    <citation type="submission" date="2018-09" db="EMBL/GenBank/DDBJ databases">
        <title>Draft genome of Simplicispira sp. NY-02.</title>
        <authorList>
            <person name="Im W.T."/>
        </authorList>
    </citation>
    <scope>NUCLEOTIDE SEQUENCE [LARGE SCALE GENOMIC DNA]</scope>
    <source>
        <strain evidence="4 5">NY-02</strain>
    </source>
</reference>
<dbReference type="PANTHER" id="PTHR30204:SF90">
    <property type="entry name" value="HTH-TYPE TRANSCRIPTIONAL ACTIVATOR MTA"/>
    <property type="match status" value="1"/>
</dbReference>
<dbReference type="Pfam" id="PF13411">
    <property type="entry name" value="MerR_1"/>
    <property type="match status" value="1"/>
</dbReference>
<dbReference type="SUPFAM" id="SSF46955">
    <property type="entry name" value="Putative DNA-binding domain"/>
    <property type="match status" value="1"/>
</dbReference>
<evidence type="ECO:0000313" key="5">
    <source>
        <dbReference type="Proteomes" id="UP000266302"/>
    </source>
</evidence>
<dbReference type="Gene3D" id="1.10.1660.10">
    <property type="match status" value="1"/>
</dbReference>
<feature type="domain" description="HTH merR-type" evidence="3">
    <location>
        <begin position="1"/>
        <end position="71"/>
    </location>
</feature>
<dbReference type="InterPro" id="IPR000551">
    <property type="entry name" value="MerR-type_HTH_dom"/>
</dbReference>
<evidence type="ECO:0000259" key="3">
    <source>
        <dbReference type="PROSITE" id="PS50937"/>
    </source>
</evidence>
<keyword evidence="5" id="KW-1185">Reference proteome</keyword>
<dbReference type="EMBL" id="QXJC01000001">
    <property type="protein sequence ID" value="RID99171.1"/>
    <property type="molecule type" value="Genomic_DNA"/>
</dbReference>
<gene>
    <name evidence="4" type="ORF">D3F03_01620</name>
</gene>